<dbReference type="RefSeq" id="XP_014667120.1">
    <property type="nucleotide sequence ID" value="XM_014811634.1"/>
</dbReference>
<accession>A0ABM1E4J9</accession>
<dbReference type="GeneID" id="106808784"/>
<proteinExistence type="predicted"/>
<feature type="domain" description="Reelin" evidence="1">
    <location>
        <begin position="18"/>
        <end position="197"/>
    </location>
</feature>
<dbReference type="PROSITE" id="PS51019">
    <property type="entry name" value="REELIN"/>
    <property type="match status" value="1"/>
</dbReference>
<protein>
    <submittedName>
        <fullName evidence="3">Reelin-like</fullName>
    </submittedName>
</protein>
<organism evidence="2 3">
    <name type="scientific">Priapulus caudatus</name>
    <name type="common">Priapulid worm</name>
    <dbReference type="NCBI Taxonomy" id="37621"/>
    <lineage>
        <taxon>Eukaryota</taxon>
        <taxon>Metazoa</taxon>
        <taxon>Ecdysozoa</taxon>
        <taxon>Scalidophora</taxon>
        <taxon>Priapulida</taxon>
        <taxon>Priapulimorpha</taxon>
        <taxon>Priapulimorphida</taxon>
        <taxon>Priapulidae</taxon>
        <taxon>Priapulus</taxon>
    </lineage>
</organism>
<evidence type="ECO:0000313" key="3">
    <source>
        <dbReference type="RefSeq" id="XP_014667120.1"/>
    </source>
</evidence>
<dbReference type="Pfam" id="PF02014">
    <property type="entry name" value="Reeler"/>
    <property type="match status" value="1"/>
</dbReference>
<sequence>MDVTSKVALLVLESEVQVRFKVALPVSESEVEVRFKYSFASVDRTTLERGEMRLSVSIADNPRFYEPGKLYQVSVKSSIDFDAFVMMGLYSLPAAVSSAPMQQQQQQQQAAFGAYHAMAAGAHAPFALQPFVCSVTASHTGAPQKQMSFMWQAPPAGAGCMDFLATSSLRGQIILKDTLVMQICEQAVVNVSRSYGPDVGGLERHHVILRDNFDSDTSEDSSVWQAALINYTKSSFLLHPHYTNCFGCTLL</sequence>
<evidence type="ECO:0000259" key="1">
    <source>
        <dbReference type="PROSITE" id="PS51019"/>
    </source>
</evidence>
<dbReference type="Proteomes" id="UP000695022">
    <property type="component" value="Unplaced"/>
</dbReference>
<dbReference type="Gene3D" id="2.60.40.4060">
    <property type="entry name" value="Reeler domain"/>
    <property type="match status" value="1"/>
</dbReference>
<evidence type="ECO:0000313" key="2">
    <source>
        <dbReference type="Proteomes" id="UP000695022"/>
    </source>
</evidence>
<reference evidence="3" key="1">
    <citation type="submission" date="2025-08" db="UniProtKB">
        <authorList>
            <consortium name="RefSeq"/>
        </authorList>
    </citation>
    <scope>IDENTIFICATION</scope>
</reference>
<dbReference type="InterPro" id="IPR002861">
    <property type="entry name" value="Reeler_dom"/>
</dbReference>
<keyword evidence="2" id="KW-1185">Reference proteome</keyword>
<gene>
    <name evidence="3" type="primary">LOC106808784</name>
</gene>
<dbReference type="InterPro" id="IPR042307">
    <property type="entry name" value="Reeler_sf"/>
</dbReference>
<name>A0ABM1E4J9_PRICU</name>